<dbReference type="KEGG" id="ahm:TL08_04885"/>
<reference evidence="2" key="1">
    <citation type="submission" date="2016-03" db="EMBL/GenBank/DDBJ databases">
        <title>Complete genome sequence of the type strain Actinoalloteichus hymeniacidonis DSM 45092.</title>
        <authorList>
            <person name="Schaffert L."/>
            <person name="Albersmeier A."/>
            <person name="Winkler A."/>
            <person name="Kalinowski J."/>
            <person name="Zotchev S."/>
            <person name="Ruckert C."/>
        </authorList>
    </citation>
    <scope>NUCLEOTIDE SEQUENCE [LARGE SCALE GENOMIC DNA]</scope>
    <source>
        <strain evidence="2">HPA177(T) (DSM 45092(T))</strain>
    </source>
</reference>
<keyword evidence="2" id="KW-1185">Reference proteome</keyword>
<dbReference type="AlphaFoldDB" id="A0AAC9HM19"/>
<accession>A0AAC9HM19</accession>
<evidence type="ECO:0000313" key="2">
    <source>
        <dbReference type="Proteomes" id="UP000095210"/>
    </source>
</evidence>
<gene>
    <name evidence="1" type="ORF">TL08_04885</name>
</gene>
<dbReference type="RefSeq" id="WP_157420957.1">
    <property type="nucleotide sequence ID" value="NZ_CP014859.1"/>
</dbReference>
<dbReference type="EMBL" id="CP014859">
    <property type="protein sequence ID" value="AOS61807.1"/>
    <property type="molecule type" value="Genomic_DNA"/>
</dbReference>
<organism evidence="1 2">
    <name type="scientific">Actinoalloteichus hymeniacidonis</name>
    <dbReference type="NCBI Taxonomy" id="340345"/>
    <lineage>
        <taxon>Bacteria</taxon>
        <taxon>Bacillati</taxon>
        <taxon>Actinomycetota</taxon>
        <taxon>Actinomycetes</taxon>
        <taxon>Pseudonocardiales</taxon>
        <taxon>Pseudonocardiaceae</taxon>
        <taxon>Actinoalloteichus</taxon>
    </lineage>
</organism>
<evidence type="ECO:0000313" key="1">
    <source>
        <dbReference type="EMBL" id="AOS61807.1"/>
    </source>
</evidence>
<sequence>MKTINLTVIPGYLKLGVVAVSMEAGCARRPHDSVVSVAGSEQAPSLRIAMQDPRPNGFSPFAIERTHPVRAGAQSLT</sequence>
<name>A0AAC9HM19_9PSEU</name>
<dbReference type="Proteomes" id="UP000095210">
    <property type="component" value="Chromosome"/>
</dbReference>
<proteinExistence type="predicted"/>
<protein>
    <submittedName>
        <fullName evidence="1">Uncharacterized protein</fullName>
    </submittedName>
</protein>